<dbReference type="PANTHER" id="PTHR37417:SF2">
    <property type="entry name" value="67 KDA MYOSIN-CROSS-REACTIVE ANTIGEN FAMILY PROTEIN (AFU_ORTHOLOGUE AFUA_5G09970)"/>
    <property type="match status" value="1"/>
</dbReference>
<dbReference type="RefSeq" id="WP_132012875.1">
    <property type="nucleotide sequence ID" value="NZ_SLUN01000003.1"/>
</dbReference>
<dbReference type="EMBL" id="SLUN01000003">
    <property type="protein sequence ID" value="TCL75200.1"/>
    <property type="molecule type" value="Genomic_DNA"/>
</dbReference>
<evidence type="ECO:0000313" key="3">
    <source>
        <dbReference type="Proteomes" id="UP000295008"/>
    </source>
</evidence>
<reference evidence="2 3" key="1">
    <citation type="submission" date="2019-03" db="EMBL/GenBank/DDBJ databases">
        <title>Genomic Encyclopedia of Type Strains, Phase IV (KMG-IV): sequencing the most valuable type-strain genomes for metagenomic binning, comparative biology and taxonomic classification.</title>
        <authorList>
            <person name="Goeker M."/>
        </authorList>
    </citation>
    <scope>NUCLEOTIDE SEQUENCE [LARGE SCALE GENOMIC DNA]</scope>
    <source>
        <strain evidence="2 3">LX-B</strain>
    </source>
</reference>
<dbReference type="InterPro" id="IPR036188">
    <property type="entry name" value="FAD/NAD-bd_sf"/>
</dbReference>
<gene>
    <name evidence="2" type="ORF">EDC14_1003132</name>
</gene>
<dbReference type="GO" id="GO:0006631">
    <property type="term" value="P:fatty acid metabolic process"/>
    <property type="evidence" value="ECO:0007669"/>
    <property type="project" value="InterPro"/>
</dbReference>
<protein>
    <submittedName>
        <fullName evidence="2">Oleate hydratase</fullName>
    </submittedName>
</protein>
<dbReference type="Gene3D" id="3.30.9.80">
    <property type="match status" value="1"/>
</dbReference>
<feature type="transmembrane region" description="Helical" evidence="1">
    <location>
        <begin position="17"/>
        <end position="36"/>
    </location>
</feature>
<dbReference type="NCBIfam" id="NF010584">
    <property type="entry name" value="PRK13977.1"/>
    <property type="match status" value="1"/>
</dbReference>
<dbReference type="SUPFAM" id="SSF51905">
    <property type="entry name" value="FAD/NAD(P)-binding domain"/>
    <property type="match status" value="1"/>
</dbReference>
<proteinExistence type="predicted"/>
<keyword evidence="1" id="KW-1133">Transmembrane helix</keyword>
<dbReference type="AlphaFoldDB" id="A0A4R1S8H2"/>
<evidence type="ECO:0000313" key="2">
    <source>
        <dbReference type="EMBL" id="TCL75200.1"/>
    </source>
</evidence>
<keyword evidence="1" id="KW-0812">Transmembrane</keyword>
<keyword evidence="1" id="KW-0472">Membrane</keyword>
<dbReference type="GO" id="GO:0071949">
    <property type="term" value="F:FAD binding"/>
    <property type="evidence" value="ECO:0007669"/>
    <property type="project" value="InterPro"/>
</dbReference>
<keyword evidence="3" id="KW-1185">Reference proteome</keyword>
<dbReference type="Pfam" id="PF06100">
    <property type="entry name" value="MCRA"/>
    <property type="match status" value="1"/>
</dbReference>
<dbReference type="GO" id="GO:0050151">
    <property type="term" value="F:oleate hydratase activity"/>
    <property type="evidence" value="ECO:0007669"/>
    <property type="project" value="InterPro"/>
</dbReference>
<dbReference type="Gene3D" id="3.50.50.60">
    <property type="entry name" value="FAD/NAD(P)-binding domain"/>
    <property type="match status" value="2"/>
</dbReference>
<comment type="caution">
    <text evidence="2">The sequence shown here is derived from an EMBL/GenBank/DDBJ whole genome shotgun (WGS) entry which is preliminary data.</text>
</comment>
<dbReference type="PANTHER" id="PTHR37417">
    <property type="entry name" value="67 KDA MYOSIN-CROSS-REACTIVE ANTIGEN FAMILY PROTEIN (AFU_ORTHOLOGUE AFUA_5G09970)"/>
    <property type="match status" value="1"/>
</dbReference>
<name>A0A4R1S8H2_HYDET</name>
<organism evidence="2 3">
    <name type="scientific">Hydrogenispora ethanolica</name>
    <dbReference type="NCBI Taxonomy" id="1082276"/>
    <lineage>
        <taxon>Bacteria</taxon>
        <taxon>Bacillati</taxon>
        <taxon>Bacillota</taxon>
        <taxon>Hydrogenispora</taxon>
    </lineage>
</organism>
<sequence length="536" mass="60307">METEQTREATVTDRRTLQAYFIGGGIAALAGAAFLIRDGHMPGANIHILEELKISGGGLDGVGSPETGYVIRGGRMLNDETYECTWDLLKTIPSLQDPDRSVRDEIVAFNRKIRTRARARLVDGNGAIVDVSSMGFSNQDRLELAKLMAVPEDSLGPARINQWFGPAFFTTNFWYMWATTFAFQPWHSLIEFKRYLHRFIHEFPRIHTLAGVRRTPYNQYDSLVLPLLKWLKAHGVRLEMSTRVEDLDFKPSKTEYTVTRLHCTRDGERREIAIHPGDLVFVTNGSMVEGSSLGSMSAPPRPDGKGSSWRLWENIANKQPGLGDPGVFADHIPESLWESFTVTCHDPAFFQLMEDFSGNPPGTGALVTFKESNWLMSIVLAYQPHFINQPEDVRVFWGYGLFPNEPGNFVQKKMTECSGAEILTELCSQLRFTAQLPLILKTSNCIPCLMPFITSQFLARSRQDRPPVVPPGSTNLAFIGQFCEIPDDVVFTVEYSVRSAQTAVYTLLGLDKEIPPIYPGQFDVRVLFDSFIAMFR</sequence>
<evidence type="ECO:0000256" key="1">
    <source>
        <dbReference type="SAM" id="Phobius"/>
    </source>
</evidence>
<accession>A0A4R1S8H2</accession>
<dbReference type="Proteomes" id="UP000295008">
    <property type="component" value="Unassembled WGS sequence"/>
</dbReference>
<dbReference type="InterPro" id="IPR010354">
    <property type="entry name" value="Oleate_hydratase"/>
</dbReference>
<dbReference type="OrthoDB" id="4540221at2"/>